<feature type="region of interest" description="Disordered" evidence="2">
    <location>
        <begin position="294"/>
        <end position="315"/>
    </location>
</feature>
<evidence type="ECO:0000256" key="1">
    <source>
        <dbReference type="ARBA" id="ARBA00006525"/>
    </source>
</evidence>
<dbReference type="AlphaFoldDB" id="A0A081B824"/>
<dbReference type="SUPFAM" id="SSF102405">
    <property type="entry name" value="MCP/YpsA-like"/>
    <property type="match status" value="1"/>
</dbReference>
<dbReference type="Gene3D" id="1.10.10.10">
    <property type="entry name" value="Winged helix-like DNA-binding domain superfamily/Winged helix DNA-binding domain"/>
    <property type="match status" value="1"/>
</dbReference>
<dbReference type="PANTHER" id="PTHR43022">
    <property type="entry name" value="PROTEIN SMF"/>
    <property type="match status" value="1"/>
</dbReference>
<dbReference type="InterPro" id="IPR041614">
    <property type="entry name" value="DprA_WH"/>
</dbReference>
<protein>
    <submittedName>
        <fullName evidence="5">DNA protecting protein DprA</fullName>
    </submittedName>
</protein>
<dbReference type="eggNOG" id="COG0758">
    <property type="taxonomic scope" value="Bacteria"/>
</dbReference>
<dbReference type="Pfam" id="PF17782">
    <property type="entry name" value="WHD_DprA"/>
    <property type="match status" value="1"/>
</dbReference>
<dbReference type="InterPro" id="IPR036388">
    <property type="entry name" value="WH-like_DNA-bd_sf"/>
</dbReference>
<dbReference type="Pfam" id="PF21102">
    <property type="entry name" value="DprA_N"/>
    <property type="match status" value="1"/>
</dbReference>
<evidence type="ECO:0000256" key="2">
    <source>
        <dbReference type="SAM" id="MobiDB-lite"/>
    </source>
</evidence>
<comment type="caution">
    <text evidence="5">The sequence shown here is derived from an EMBL/GenBank/DDBJ whole genome shotgun (WGS) entry which is preliminary data.</text>
</comment>
<dbReference type="Proteomes" id="UP000028702">
    <property type="component" value="Unassembled WGS sequence"/>
</dbReference>
<name>A0A081B824_9HYPH</name>
<dbReference type="InterPro" id="IPR003488">
    <property type="entry name" value="DprA"/>
</dbReference>
<feature type="domain" description="DprA winged helix" evidence="4">
    <location>
        <begin position="305"/>
        <end position="365"/>
    </location>
</feature>
<dbReference type="STRING" id="1333998.M2A_0691"/>
<dbReference type="NCBIfam" id="TIGR00732">
    <property type="entry name" value="dprA"/>
    <property type="match status" value="1"/>
</dbReference>
<accession>A0A081B824</accession>
<evidence type="ECO:0000313" key="5">
    <source>
        <dbReference type="EMBL" id="GAK44192.1"/>
    </source>
</evidence>
<dbReference type="Gene3D" id="3.40.50.450">
    <property type="match status" value="1"/>
</dbReference>
<comment type="similarity">
    <text evidence="1">Belongs to the DprA/Smf family.</text>
</comment>
<dbReference type="GO" id="GO:0009294">
    <property type="term" value="P:DNA-mediated transformation"/>
    <property type="evidence" value="ECO:0007669"/>
    <property type="project" value="InterPro"/>
</dbReference>
<evidence type="ECO:0000259" key="3">
    <source>
        <dbReference type="Pfam" id="PF02481"/>
    </source>
</evidence>
<dbReference type="RefSeq" id="WP_045442948.1">
    <property type="nucleotide sequence ID" value="NZ_BBIO01000002.1"/>
</dbReference>
<feature type="domain" description="Smf/DprA SLOG" evidence="3">
    <location>
        <begin position="79"/>
        <end position="284"/>
    </location>
</feature>
<keyword evidence="6" id="KW-1185">Reference proteome</keyword>
<gene>
    <name evidence="5" type="ORF">M2A_0691</name>
</gene>
<dbReference type="PANTHER" id="PTHR43022:SF1">
    <property type="entry name" value="PROTEIN SMF"/>
    <property type="match status" value="1"/>
</dbReference>
<reference evidence="5 6" key="1">
    <citation type="submission" date="2014-07" db="EMBL/GenBank/DDBJ databases">
        <title>Tepidicaulis marinum gen. nov., sp. nov., a novel marine bacterium denitrifying nitrate to nitrous oxide strictly under microaerobic conditions.</title>
        <authorList>
            <person name="Takeuchi M."/>
            <person name="Yamagishi T."/>
            <person name="Kamagata Y."/>
            <person name="Oshima K."/>
            <person name="Hattori M."/>
            <person name="Katayama T."/>
            <person name="Hanada S."/>
            <person name="Tamaki H."/>
            <person name="Marumo K."/>
            <person name="Maeda H."/>
            <person name="Nedachi M."/>
            <person name="Iwasaki W."/>
            <person name="Suwa Y."/>
            <person name="Sakata S."/>
        </authorList>
    </citation>
    <scope>NUCLEOTIDE SEQUENCE [LARGE SCALE GENOMIC DNA]</scope>
    <source>
        <strain evidence="5 6">MA2</strain>
    </source>
</reference>
<sequence>MAAPLSDKEKSARLRLARSENIGPVTFHDLLRVYGTAARALEAVPELAKRGGRARPIKLASPREAESELKAIAKNGAELLFFDEADFPLLLAATDPAPPLIIVKGHKSLFAQPSIAMVGARNASAAGLRMASDIARELGAEGYAVTSGLARGIDTAAHKAALETGTIAFIAGGIDVVYPEQNRALQEEIGERGLLVSEMPPGTKPQGRHFPRRNRLISGLSLGVIVVEAALRSGSLITARFALEQGRDVMAVPGSPLDPRAGGTNQLIKDGAPLIETAADALAALARQSTDDWFREPTDRSGYGEPPPAPPEISDPERAEILSLLGPTPVEVDFLIRQSGLPARAVAAILLELDLSGRLRREPGQKVALVPPEEA</sequence>
<dbReference type="Pfam" id="PF02481">
    <property type="entry name" value="DNA_processg_A"/>
    <property type="match status" value="1"/>
</dbReference>
<proteinExistence type="inferred from homology"/>
<dbReference type="EMBL" id="BBIO01000002">
    <property type="protein sequence ID" value="GAK44192.1"/>
    <property type="molecule type" value="Genomic_DNA"/>
</dbReference>
<evidence type="ECO:0000259" key="4">
    <source>
        <dbReference type="Pfam" id="PF17782"/>
    </source>
</evidence>
<evidence type="ECO:0000313" key="6">
    <source>
        <dbReference type="Proteomes" id="UP000028702"/>
    </source>
</evidence>
<dbReference type="InterPro" id="IPR057666">
    <property type="entry name" value="DrpA_SLOG"/>
</dbReference>
<organism evidence="5 6">
    <name type="scientific">Tepidicaulis marinus</name>
    <dbReference type="NCBI Taxonomy" id="1333998"/>
    <lineage>
        <taxon>Bacteria</taxon>
        <taxon>Pseudomonadati</taxon>
        <taxon>Pseudomonadota</taxon>
        <taxon>Alphaproteobacteria</taxon>
        <taxon>Hyphomicrobiales</taxon>
        <taxon>Parvibaculaceae</taxon>
        <taxon>Tepidicaulis</taxon>
    </lineage>
</organism>